<protein>
    <recommendedName>
        <fullName evidence="6">Ankyrin repeat protein</fullName>
    </recommendedName>
</protein>
<evidence type="ECO:0000256" key="2">
    <source>
        <dbReference type="ARBA" id="ARBA00023043"/>
    </source>
</evidence>
<dbReference type="Proteomes" id="UP001642405">
    <property type="component" value="Unassembled WGS sequence"/>
</dbReference>
<reference evidence="4 5" key="1">
    <citation type="submission" date="2024-01" db="EMBL/GenBank/DDBJ databases">
        <authorList>
            <person name="Allen C."/>
            <person name="Tagirdzhanova G."/>
        </authorList>
    </citation>
    <scope>NUCLEOTIDE SEQUENCE [LARGE SCALE GENOMIC DNA]</scope>
</reference>
<dbReference type="InterPro" id="IPR002110">
    <property type="entry name" value="Ankyrin_rpt"/>
</dbReference>
<dbReference type="Pfam" id="PF12796">
    <property type="entry name" value="Ank_2"/>
    <property type="match status" value="1"/>
</dbReference>
<name>A0ABP0BBP6_9PEZI</name>
<comment type="caution">
    <text evidence="4">The sequence shown here is derived from an EMBL/GenBank/DDBJ whole genome shotgun (WGS) entry which is preliminary data.</text>
</comment>
<dbReference type="SMART" id="SM00248">
    <property type="entry name" value="ANK"/>
    <property type="match status" value="2"/>
</dbReference>
<evidence type="ECO:0000256" key="1">
    <source>
        <dbReference type="ARBA" id="ARBA00022737"/>
    </source>
</evidence>
<sequence>MIQLLLKRGADVNGQPSIKYGATALQFAVIKGHLGIVSMLLESGADINAPGAQEEGRTALEAAAEHGRLDIMYLLLQNDNDVETLEARCKKAAKLATSEGHAVLAKVLREWKASDS</sequence>
<dbReference type="SUPFAM" id="SSF48403">
    <property type="entry name" value="Ankyrin repeat"/>
    <property type="match status" value="1"/>
</dbReference>
<gene>
    <name evidence="4" type="ORF">SCUCBS95973_002996</name>
</gene>
<dbReference type="PROSITE" id="PS50297">
    <property type="entry name" value="ANK_REP_REGION"/>
    <property type="match status" value="2"/>
</dbReference>
<evidence type="ECO:0008006" key="6">
    <source>
        <dbReference type="Google" id="ProtNLM"/>
    </source>
</evidence>
<dbReference type="PROSITE" id="PS50088">
    <property type="entry name" value="ANK_REPEAT"/>
    <property type="match status" value="2"/>
</dbReference>
<evidence type="ECO:0000313" key="4">
    <source>
        <dbReference type="EMBL" id="CAK7216979.1"/>
    </source>
</evidence>
<feature type="repeat" description="ANK" evidence="3">
    <location>
        <begin position="20"/>
        <end position="52"/>
    </location>
</feature>
<proteinExistence type="predicted"/>
<evidence type="ECO:0000313" key="5">
    <source>
        <dbReference type="Proteomes" id="UP001642405"/>
    </source>
</evidence>
<dbReference type="InterPro" id="IPR036770">
    <property type="entry name" value="Ankyrin_rpt-contain_sf"/>
</dbReference>
<accession>A0ABP0BBP6</accession>
<dbReference type="EMBL" id="CAWUHB010000012">
    <property type="protein sequence ID" value="CAK7216979.1"/>
    <property type="molecule type" value="Genomic_DNA"/>
</dbReference>
<dbReference type="Gene3D" id="1.25.40.20">
    <property type="entry name" value="Ankyrin repeat-containing domain"/>
    <property type="match status" value="1"/>
</dbReference>
<organism evidence="4 5">
    <name type="scientific">Sporothrix curviconia</name>
    <dbReference type="NCBI Taxonomy" id="1260050"/>
    <lineage>
        <taxon>Eukaryota</taxon>
        <taxon>Fungi</taxon>
        <taxon>Dikarya</taxon>
        <taxon>Ascomycota</taxon>
        <taxon>Pezizomycotina</taxon>
        <taxon>Sordariomycetes</taxon>
        <taxon>Sordariomycetidae</taxon>
        <taxon>Ophiostomatales</taxon>
        <taxon>Ophiostomataceae</taxon>
        <taxon>Sporothrix</taxon>
    </lineage>
</organism>
<evidence type="ECO:0000256" key="3">
    <source>
        <dbReference type="PROSITE-ProRule" id="PRU00023"/>
    </source>
</evidence>
<feature type="repeat" description="ANK" evidence="3">
    <location>
        <begin position="55"/>
        <end position="87"/>
    </location>
</feature>
<dbReference type="PANTHER" id="PTHR24201:SF2">
    <property type="entry name" value="ANKYRIN REPEAT DOMAIN-CONTAINING PROTEIN 42"/>
    <property type="match status" value="1"/>
</dbReference>
<dbReference type="InterPro" id="IPR050776">
    <property type="entry name" value="Ank_Repeat/CDKN_Inhibitor"/>
</dbReference>
<dbReference type="PANTHER" id="PTHR24201">
    <property type="entry name" value="ANK_REP_REGION DOMAIN-CONTAINING PROTEIN"/>
    <property type="match status" value="1"/>
</dbReference>
<keyword evidence="2 3" id="KW-0040">ANK repeat</keyword>
<keyword evidence="1" id="KW-0677">Repeat</keyword>
<keyword evidence="5" id="KW-1185">Reference proteome</keyword>